<keyword evidence="8 9" id="KW-0472">Membrane</keyword>
<keyword evidence="4 9" id="KW-0812">Transmembrane</keyword>
<dbReference type="Proteomes" id="UP000294678">
    <property type="component" value="Unassembled WGS sequence"/>
</dbReference>
<comment type="subcellular location">
    <subcellularLocation>
        <location evidence="9">Cell membrane</location>
        <topology evidence="9">Single-pass membrane protein</topology>
    </subcellularLocation>
    <subcellularLocation>
        <location evidence="1">Membrane</location>
    </subcellularLocation>
</comment>
<name>A0AA46DXA8_9FUSO</name>
<dbReference type="HAMAP" id="MF_00422">
    <property type="entry name" value="SecE"/>
    <property type="match status" value="1"/>
</dbReference>
<evidence type="ECO:0000313" key="11">
    <source>
        <dbReference type="Proteomes" id="UP000294678"/>
    </source>
</evidence>
<sequence length="64" mass="7239">MASIRKTFKEINDEIKKVRWPKTEEIANATLLVAIISVFVSIYIGVFDLAFSKFIEKLSTIFGG</sequence>
<dbReference type="PANTHER" id="PTHR33910:SF1">
    <property type="entry name" value="PROTEIN TRANSLOCASE SUBUNIT SECE"/>
    <property type="match status" value="1"/>
</dbReference>
<comment type="function">
    <text evidence="9">Essential subunit of the Sec protein translocation channel SecYEG. Clamps together the 2 halves of SecY. May contact the channel plug during translocation.</text>
</comment>
<evidence type="ECO:0000256" key="9">
    <source>
        <dbReference type="HAMAP-Rule" id="MF_00422"/>
    </source>
</evidence>
<dbReference type="EMBL" id="SOBG01000009">
    <property type="protein sequence ID" value="TDT67914.1"/>
    <property type="molecule type" value="Genomic_DNA"/>
</dbReference>
<evidence type="ECO:0000256" key="6">
    <source>
        <dbReference type="ARBA" id="ARBA00022989"/>
    </source>
</evidence>
<dbReference type="GO" id="GO:0009306">
    <property type="term" value="P:protein secretion"/>
    <property type="evidence" value="ECO:0007669"/>
    <property type="project" value="UniProtKB-UniRule"/>
</dbReference>
<keyword evidence="2 9" id="KW-0813">Transport</keyword>
<dbReference type="RefSeq" id="WP_134113779.1">
    <property type="nucleotide sequence ID" value="NZ_SOBG01000009.1"/>
</dbReference>
<evidence type="ECO:0000256" key="1">
    <source>
        <dbReference type="ARBA" id="ARBA00004370"/>
    </source>
</evidence>
<dbReference type="NCBIfam" id="TIGR00964">
    <property type="entry name" value="secE_bact"/>
    <property type="match status" value="1"/>
</dbReference>
<dbReference type="GO" id="GO:0043952">
    <property type="term" value="P:protein transport by the Sec complex"/>
    <property type="evidence" value="ECO:0007669"/>
    <property type="project" value="UniProtKB-UniRule"/>
</dbReference>
<proteinExistence type="inferred from homology"/>
<dbReference type="GO" id="GO:0065002">
    <property type="term" value="P:intracellular protein transmembrane transport"/>
    <property type="evidence" value="ECO:0007669"/>
    <property type="project" value="UniProtKB-UniRule"/>
</dbReference>
<evidence type="ECO:0000256" key="8">
    <source>
        <dbReference type="ARBA" id="ARBA00023136"/>
    </source>
</evidence>
<evidence type="ECO:0000256" key="4">
    <source>
        <dbReference type="ARBA" id="ARBA00022692"/>
    </source>
</evidence>
<keyword evidence="5 9" id="KW-0653">Protein transport</keyword>
<dbReference type="InterPro" id="IPR038379">
    <property type="entry name" value="SecE_sf"/>
</dbReference>
<evidence type="ECO:0000256" key="7">
    <source>
        <dbReference type="ARBA" id="ARBA00023010"/>
    </source>
</evidence>
<keyword evidence="7 9" id="KW-0811">Translocation</keyword>
<dbReference type="GO" id="GO:0006605">
    <property type="term" value="P:protein targeting"/>
    <property type="evidence" value="ECO:0007669"/>
    <property type="project" value="UniProtKB-UniRule"/>
</dbReference>
<evidence type="ECO:0000313" key="10">
    <source>
        <dbReference type="EMBL" id="TDT67914.1"/>
    </source>
</evidence>
<reference evidence="10 11" key="1">
    <citation type="submission" date="2019-03" db="EMBL/GenBank/DDBJ databases">
        <title>Genomic Encyclopedia of Type Strains, Phase IV (KMG-IV): sequencing the most valuable type-strain genomes for metagenomic binning, comparative biology and taxonomic classification.</title>
        <authorList>
            <person name="Goeker M."/>
        </authorList>
    </citation>
    <scope>NUCLEOTIDE SEQUENCE [LARGE SCALE GENOMIC DNA]</scope>
    <source>
        <strain evidence="10 11">DSM 100055</strain>
    </source>
</reference>
<evidence type="ECO:0000256" key="2">
    <source>
        <dbReference type="ARBA" id="ARBA00022448"/>
    </source>
</evidence>
<dbReference type="GO" id="GO:0005886">
    <property type="term" value="C:plasma membrane"/>
    <property type="evidence" value="ECO:0007669"/>
    <property type="project" value="UniProtKB-SubCell"/>
</dbReference>
<comment type="similarity">
    <text evidence="9">Belongs to the SecE/SEC61-gamma family.</text>
</comment>
<dbReference type="GO" id="GO:0008320">
    <property type="term" value="F:protein transmembrane transporter activity"/>
    <property type="evidence" value="ECO:0007669"/>
    <property type="project" value="UniProtKB-UniRule"/>
</dbReference>
<accession>A0AA46DXA8</accession>
<keyword evidence="6 9" id="KW-1133">Transmembrane helix</keyword>
<keyword evidence="3 9" id="KW-1003">Cell membrane</keyword>
<feature type="transmembrane region" description="Helical" evidence="9">
    <location>
        <begin position="26"/>
        <end position="51"/>
    </location>
</feature>
<dbReference type="AlphaFoldDB" id="A0AA46DXA8"/>
<dbReference type="PANTHER" id="PTHR33910">
    <property type="entry name" value="PROTEIN TRANSLOCASE SUBUNIT SECE"/>
    <property type="match status" value="1"/>
</dbReference>
<evidence type="ECO:0000256" key="3">
    <source>
        <dbReference type="ARBA" id="ARBA00022475"/>
    </source>
</evidence>
<comment type="subunit">
    <text evidence="9">Component of the Sec protein translocase complex. Heterotrimer consisting of SecY, SecE and SecG subunits. The heterotrimers can form oligomers, although 1 heterotrimer is thought to be able to translocate proteins. Interacts with the ribosome. Interacts with SecDF, and other proteins may be involved. Interacts with SecA.</text>
</comment>
<evidence type="ECO:0000256" key="5">
    <source>
        <dbReference type="ARBA" id="ARBA00022927"/>
    </source>
</evidence>
<organism evidence="10 11">
    <name type="scientific">Hypnocyclicus thermotrophus</name>
    <dbReference type="NCBI Taxonomy" id="1627895"/>
    <lineage>
        <taxon>Bacteria</taxon>
        <taxon>Fusobacteriati</taxon>
        <taxon>Fusobacteriota</taxon>
        <taxon>Fusobacteriia</taxon>
        <taxon>Fusobacteriales</taxon>
        <taxon>Fusobacteriaceae</taxon>
        <taxon>Hypnocyclicus</taxon>
    </lineage>
</organism>
<gene>
    <name evidence="9" type="primary">secE</name>
    <name evidence="10" type="ORF">EV215_1920</name>
</gene>
<comment type="caution">
    <text evidence="10">The sequence shown here is derived from an EMBL/GenBank/DDBJ whole genome shotgun (WGS) entry which is preliminary data.</text>
</comment>
<dbReference type="Gene3D" id="1.20.5.1030">
    <property type="entry name" value="Preprotein translocase secy subunit"/>
    <property type="match status" value="1"/>
</dbReference>
<dbReference type="InterPro" id="IPR001901">
    <property type="entry name" value="Translocase_SecE/Sec61-g"/>
</dbReference>
<dbReference type="Pfam" id="PF00584">
    <property type="entry name" value="SecE"/>
    <property type="match status" value="1"/>
</dbReference>
<keyword evidence="11" id="KW-1185">Reference proteome</keyword>
<protein>
    <recommendedName>
        <fullName evidence="9">Protein translocase subunit SecE</fullName>
    </recommendedName>
</protein>
<dbReference type="InterPro" id="IPR005807">
    <property type="entry name" value="SecE_bac"/>
</dbReference>